<feature type="compositionally biased region" description="Low complexity" evidence="1">
    <location>
        <begin position="52"/>
        <end position="69"/>
    </location>
</feature>
<keyword evidence="3" id="KW-1185">Reference proteome</keyword>
<organism evidence="2 3">
    <name type="scientific">Myotis myotis</name>
    <name type="common">Greater mouse-eared bat</name>
    <name type="synonym">Vespertilio myotis</name>
    <dbReference type="NCBI Taxonomy" id="51298"/>
    <lineage>
        <taxon>Eukaryota</taxon>
        <taxon>Metazoa</taxon>
        <taxon>Chordata</taxon>
        <taxon>Craniata</taxon>
        <taxon>Vertebrata</taxon>
        <taxon>Euteleostomi</taxon>
        <taxon>Mammalia</taxon>
        <taxon>Eutheria</taxon>
        <taxon>Laurasiatheria</taxon>
        <taxon>Chiroptera</taxon>
        <taxon>Yangochiroptera</taxon>
        <taxon>Vespertilionidae</taxon>
        <taxon>Myotis</taxon>
    </lineage>
</organism>
<feature type="compositionally biased region" description="Polar residues" evidence="1">
    <location>
        <begin position="77"/>
        <end position="87"/>
    </location>
</feature>
<reference evidence="2 3" key="1">
    <citation type="journal article" date="2020" name="Nature">
        <title>Six reference-quality genomes reveal evolution of bat adaptations.</title>
        <authorList>
            <person name="Jebb D."/>
            <person name="Huang Z."/>
            <person name="Pippel M."/>
            <person name="Hughes G.M."/>
            <person name="Lavrichenko K."/>
            <person name="Devanna P."/>
            <person name="Winkler S."/>
            <person name="Jermiin L.S."/>
            <person name="Skirmuntt E.C."/>
            <person name="Katzourakis A."/>
            <person name="Burkitt-Gray L."/>
            <person name="Ray D.A."/>
            <person name="Sullivan K.A.M."/>
            <person name="Roscito J.G."/>
            <person name="Kirilenko B.M."/>
            <person name="Davalos L.M."/>
            <person name="Corthals A.P."/>
            <person name="Power M.L."/>
            <person name="Jones G."/>
            <person name="Ransome R.D."/>
            <person name="Dechmann D.K.N."/>
            <person name="Locatelli A.G."/>
            <person name="Puechmaille S.J."/>
            <person name="Fedrigo O."/>
            <person name="Jarvis E.D."/>
            <person name="Hiller M."/>
            <person name="Vernes S.C."/>
            <person name="Myers E.W."/>
            <person name="Teeling E.C."/>
        </authorList>
    </citation>
    <scope>NUCLEOTIDE SEQUENCE [LARGE SCALE GENOMIC DNA]</scope>
    <source>
        <strain evidence="2">MMyoMyo1</strain>
        <tissue evidence="2">Flight muscle</tissue>
    </source>
</reference>
<protein>
    <submittedName>
        <fullName evidence="2">Uncharacterized protein</fullName>
    </submittedName>
</protein>
<dbReference type="AlphaFoldDB" id="A0A7J7XZW7"/>
<accession>A0A7J7XZW7</accession>
<proteinExistence type="predicted"/>
<gene>
    <name evidence="2" type="ORF">mMyoMyo1_011420</name>
</gene>
<feature type="region of interest" description="Disordered" evidence="1">
    <location>
        <begin position="1"/>
        <end position="29"/>
    </location>
</feature>
<comment type="caution">
    <text evidence="2">The sequence shown here is derived from an EMBL/GenBank/DDBJ whole genome shotgun (WGS) entry which is preliminary data.</text>
</comment>
<evidence type="ECO:0000313" key="2">
    <source>
        <dbReference type="EMBL" id="KAF6355231.1"/>
    </source>
</evidence>
<feature type="region of interest" description="Disordered" evidence="1">
    <location>
        <begin position="41"/>
        <end position="87"/>
    </location>
</feature>
<dbReference type="EMBL" id="JABWUV010000005">
    <property type="protein sequence ID" value="KAF6355231.1"/>
    <property type="molecule type" value="Genomic_DNA"/>
</dbReference>
<evidence type="ECO:0000313" key="3">
    <source>
        <dbReference type="Proteomes" id="UP000527355"/>
    </source>
</evidence>
<dbReference type="Proteomes" id="UP000527355">
    <property type="component" value="Unassembled WGS sequence"/>
</dbReference>
<evidence type="ECO:0000256" key="1">
    <source>
        <dbReference type="SAM" id="MobiDB-lite"/>
    </source>
</evidence>
<name>A0A7J7XZW7_MYOMY</name>
<sequence>MPREYSPWKCKFPNHKDFPNPDSVASPRDLQIGTVSVDSRINRSGGQCRGITAPEAGRGEEAAGTAGPRNPAWWPSDQKSARSSSVGGTYAQEYQVHVALHPFLRSTALQLKKGAPRPHPWEYNWHCR</sequence>